<keyword evidence="3" id="KW-0408">Iron</keyword>
<accession>A0ABM0M5P9</accession>
<evidence type="ECO:0000256" key="3">
    <source>
        <dbReference type="ARBA" id="ARBA00023004"/>
    </source>
</evidence>
<dbReference type="PANTHER" id="PTHR10869:SF246">
    <property type="entry name" value="TRANSMEMBRANE PROLYL 4-HYDROXYLASE"/>
    <property type="match status" value="1"/>
</dbReference>
<dbReference type="PANTHER" id="PTHR10869">
    <property type="entry name" value="PROLYL 4-HYDROXYLASE ALPHA SUBUNIT"/>
    <property type="match status" value="1"/>
</dbReference>
<organism evidence="4 5">
    <name type="scientific">Saccoglossus kowalevskii</name>
    <name type="common">Acorn worm</name>
    <dbReference type="NCBI Taxonomy" id="10224"/>
    <lineage>
        <taxon>Eukaryota</taxon>
        <taxon>Metazoa</taxon>
        <taxon>Hemichordata</taxon>
        <taxon>Enteropneusta</taxon>
        <taxon>Harrimaniidae</taxon>
        <taxon>Saccoglossus</taxon>
    </lineage>
</organism>
<reference evidence="5" key="1">
    <citation type="submission" date="2025-08" db="UniProtKB">
        <authorList>
            <consortium name="RefSeq"/>
        </authorList>
    </citation>
    <scope>IDENTIFICATION</scope>
    <source>
        <tissue evidence="5">Testes</tissue>
    </source>
</reference>
<protein>
    <submittedName>
        <fullName evidence="5">Transmembrane prolyl 4-hydroxylase-like</fullName>
    </submittedName>
</protein>
<gene>
    <name evidence="5" type="primary">LOC102803846</name>
</gene>
<dbReference type="Proteomes" id="UP000694865">
    <property type="component" value="Unplaced"/>
</dbReference>
<proteinExistence type="predicted"/>
<sequence length="222" mass="25198">MNTRATVGCKHIVLIVVIQTIAFGVAELRDGTHQDHADLYKDPNASENAPSCLKGDKIIGPLKCTEPRCHRNLTRLEGGELGRKQKIELVCGEEHYLKTVNMKPLIFEIDNFLSDEECEHIKNLALMEGLESSQTKQQGRRKVVMKDFNHDEQLSLHEVIYFHLFSEIENFLSSAECENIMKLAEGEGLDTSITKQDQHGKLKHRVVSLKDFNQDNILSLTE</sequence>
<dbReference type="RefSeq" id="XP_006815340.1">
    <property type="nucleotide sequence ID" value="XM_006815277.1"/>
</dbReference>
<feature type="non-terminal residue" evidence="5">
    <location>
        <position position="222"/>
    </location>
</feature>
<evidence type="ECO:0000256" key="1">
    <source>
        <dbReference type="ARBA" id="ARBA00022723"/>
    </source>
</evidence>
<evidence type="ECO:0000256" key="2">
    <source>
        <dbReference type="ARBA" id="ARBA00022896"/>
    </source>
</evidence>
<dbReference type="Gene3D" id="2.60.120.620">
    <property type="entry name" value="q2cbj1_9rhob like domain"/>
    <property type="match status" value="1"/>
</dbReference>
<evidence type="ECO:0000313" key="5">
    <source>
        <dbReference type="RefSeq" id="XP_006815340.1"/>
    </source>
</evidence>
<keyword evidence="4" id="KW-1185">Reference proteome</keyword>
<name>A0ABM0M5P9_SACKO</name>
<keyword evidence="2" id="KW-0847">Vitamin C</keyword>
<keyword evidence="1" id="KW-0479">Metal-binding</keyword>
<dbReference type="GeneID" id="102803846"/>
<evidence type="ECO:0000313" key="4">
    <source>
        <dbReference type="Proteomes" id="UP000694865"/>
    </source>
</evidence>
<dbReference type="InterPro" id="IPR045054">
    <property type="entry name" value="P4HA-like"/>
</dbReference>